<dbReference type="STRING" id="1399968.CI15_16705"/>
<evidence type="ECO:0000313" key="3">
    <source>
        <dbReference type="EMBL" id="KXU86998.1"/>
    </source>
</evidence>
<evidence type="ECO:0000256" key="1">
    <source>
        <dbReference type="SAM" id="MobiDB-lite"/>
    </source>
</evidence>
<feature type="region of interest" description="Disordered" evidence="1">
    <location>
        <begin position="53"/>
        <end position="77"/>
    </location>
</feature>
<gene>
    <name evidence="3" type="ORF">CI15_16705</name>
</gene>
<keyword evidence="2" id="KW-0732">Signal</keyword>
<accession>A0A149PPR5</accession>
<dbReference type="OrthoDB" id="9028872at2"/>
<name>A0A149PPR5_9BURK</name>
<dbReference type="EMBL" id="LRBG01000017">
    <property type="protein sequence ID" value="KXU86998.1"/>
    <property type="molecule type" value="Genomic_DNA"/>
</dbReference>
<evidence type="ECO:0000256" key="2">
    <source>
        <dbReference type="SAM" id="SignalP"/>
    </source>
</evidence>
<dbReference type="RefSeq" id="WP_062129445.1">
    <property type="nucleotide sequence ID" value="NZ_LRBG01000017.1"/>
</dbReference>
<dbReference type="Proteomes" id="UP000075613">
    <property type="component" value="Unassembled WGS sequence"/>
</dbReference>
<proteinExistence type="predicted"/>
<comment type="caution">
    <text evidence="3">The sequence shown here is derived from an EMBL/GenBank/DDBJ whole genome shotgun (WGS) entry which is preliminary data.</text>
</comment>
<organism evidence="3 4">
    <name type="scientific">Paraburkholderia monticola</name>
    <dbReference type="NCBI Taxonomy" id="1399968"/>
    <lineage>
        <taxon>Bacteria</taxon>
        <taxon>Pseudomonadati</taxon>
        <taxon>Pseudomonadota</taxon>
        <taxon>Betaproteobacteria</taxon>
        <taxon>Burkholderiales</taxon>
        <taxon>Burkholderiaceae</taxon>
        <taxon>Paraburkholderia</taxon>
    </lineage>
</organism>
<reference evidence="3 4" key="1">
    <citation type="journal article" date="2015" name="Int. J. Syst. Evol. Microbiol.">
        <title>Burkholderia monticola sp. nov., isolated from mountain soil.</title>
        <authorList>
            <person name="Baek I."/>
            <person name="Seo B."/>
            <person name="Lee I."/>
            <person name="Yi H."/>
            <person name="Chun J."/>
        </authorList>
    </citation>
    <scope>NUCLEOTIDE SEQUENCE [LARGE SCALE GENOMIC DNA]</scope>
    <source>
        <strain evidence="3 4">JC2948</strain>
    </source>
</reference>
<dbReference type="AlphaFoldDB" id="A0A149PPR5"/>
<feature type="chain" id="PRO_5007551461" description="DUF4148 domain-containing protein" evidence="2">
    <location>
        <begin position="23"/>
        <end position="103"/>
    </location>
</feature>
<evidence type="ECO:0000313" key="4">
    <source>
        <dbReference type="Proteomes" id="UP000075613"/>
    </source>
</evidence>
<feature type="signal peptide" evidence="2">
    <location>
        <begin position="1"/>
        <end position="22"/>
    </location>
</feature>
<evidence type="ECO:0008006" key="5">
    <source>
        <dbReference type="Google" id="ProtNLM"/>
    </source>
</evidence>
<sequence>MNIATQMRSILAALVLTLVGCAAGGGNGGTQTHLSATQCRDLTDLKNKAPATHERSMSELSALQQAGYHPERRFDPDYPASLERAQRQVEIWYQAECPQARSG</sequence>
<keyword evidence="4" id="KW-1185">Reference proteome</keyword>
<protein>
    <recommendedName>
        <fullName evidence="5">DUF4148 domain-containing protein</fullName>
    </recommendedName>
</protein>